<dbReference type="GO" id="GO:0005509">
    <property type="term" value="F:calcium ion binding"/>
    <property type="evidence" value="ECO:0007669"/>
    <property type="project" value="InterPro"/>
</dbReference>
<feature type="compositionally biased region" description="Polar residues" evidence="2">
    <location>
        <begin position="577"/>
        <end position="593"/>
    </location>
</feature>
<feature type="compositionally biased region" description="Low complexity" evidence="2">
    <location>
        <begin position="19"/>
        <end position="33"/>
    </location>
</feature>
<name>A0AAV2Z8M8_9STRA</name>
<dbReference type="PROSITE" id="PS50222">
    <property type="entry name" value="EF_HAND_2"/>
    <property type="match status" value="2"/>
</dbReference>
<evidence type="ECO:0000259" key="3">
    <source>
        <dbReference type="PROSITE" id="PS50222"/>
    </source>
</evidence>
<feature type="compositionally biased region" description="Low complexity" evidence="2">
    <location>
        <begin position="562"/>
        <end position="576"/>
    </location>
</feature>
<dbReference type="Gene3D" id="1.10.238.10">
    <property type="entry name" value="EF-hand"/>
    <property type="match status" value="1"/>
</dbReference>
<reference evidence="4" key="1">
    <citation type="submission" date="2022-11" db="EMBL/GenBank/DDBJ databases">
        <authorList>
            <person name="Morgan W.R."/>
            <person name="Tartar A."/>
        </authorList>
    </citation>
    <scope>NUCLEOTIDE SEQUENCE</scope>
    <source>
        <strain evidence="4">ARSEF 373</strain>
    </source>
</reference>
<dbReference type="EMBL" id="DAKRPA010000055">
    <property type="protein sequence ID" value="DBA00995.1"/>
    <property type="molecule type" value="Genomic_DNA"/>
</dbReference>
<dbReference type="CDD" id="cd00051">
    <property type="entry name" value="EFh"/>
    <property type="match status" value="1"/>
</dbReference>
<organism evidence="4 5">
    <name type="scientific">Lagenidium giganteum</name>
    <dbReference type="NCBI Taxonomy" id="4803"/>
    <lineage>
        <taxon>Eukaryota</taxon>
        <taxon>Sar</taxon>
        <taxon>Stramenopiles</taxon>
        <taxon>Oomycota</taxon>
        <taxon>Peronosporomycetes</taxon>
        <taxon>Pythiales</taxon>
        <taxon>Pythiaceae</taxon>
    </lineage>
</organism>
<dbReference type="InterPro" id="IPR011992">
    <property type="entry name" value="EF-hand-dom_pair"/>
</dbReference>
<evidence type="ECO:0000256" key="2">
    <source>
        <dbReference type="SAM" id="MobiDB-lite"/>
    </source>
</evidence>
<feature type="domain" description="EF-hand" evidence="3">
    <location>
        <begin position="361"/>
        <end position="396"/>
    </location>
</feature>
<keyword evidence="5" id="KW-1185">Reference proteome</keyword>
<accession>A0AAV2Z8M8</accession>
<evidence type="ECO:0000313" key="5">
    <source>
        <dbReference type="Proteomes" id="UP001146120"/>
    </source>
</evidence>
<dbReference type="AlphaFoldDB" id="A0AAV2Z8M8"/>
<feature type="region of interest" description="Disordered" evidence="2">
    <location>
        <begin position="548"/>
        <end position="593"/>
    </location>
</feature>
<dbReference type="SMART" id="SM00054">
    <property type="entry name" value="EFh"/>
    <property type="match status" value="2"/>
</dbReference>
<keyword evidence="1" id="KW-0106">Calcium</keyword>
<reference evidence="4" key="2">
    <citation type="journal article" date="2023" name="Microbiol Resour">
        <title>Decontamination and Annotation of the Draft Genome Sequence of the Oomycete Lagenidium giganteum ARSEF 373.</title>
        <authorList>
            <person name="Morgan W.R."/>
            <person name="Tartar A."/>
        </authorList>
    </citation>
    <scope>NUCLEOTIDE SEQUENCE</scope>
    <source>
        <strain evidence="4">ARSEF 373</strain>
    </source>
</reference>
<feature type="domain" description="EF-hand" evidence="3">
    <location>
        <begin position="324"/>
        <end position="359"/>
    </location>
</feature>
<gene>
    <name evidence="4" type="ORF">N0F65_006256</name>
</gene>
<comment type="caution">
    <text evidence="4">The sequence shown here is derived from an EMBL/GenBank/DDBJ whole genome shotgun (WGS) entry which is preliminary data.</text>
</comment>
<feature type="compositionally biased region" description="Polar residues" evidence="2">
    <location>
        <begin position="494"/>
        <end position="508"/>
    </location>
</feature>
<dbReference type="Proteomes" id="UP001146120">
    <property type="component" value="Unassembled WGS sequence"/>
</dbReference>
<proteinExistence type="predicted"/>
<dbReference type="SUPFAM" id="SSF47473">
    <property type="entry name" value="EF-hand"/>
    <property type="match status" value="1"/>
</dbReference>
<dbReference type="PROSITE" id="PS00018">
    <property type="entry name" value="EF_HAND_1"/>
    <property type="match status" value="2"/>
</dbReference>
<feature type="compositionally biased region" description="Basic residues" evidence="2">
    <location>
        <begin position="1"/>
        <end position="18"/>
    </location>
</feature>
<dbReference type="InterPro" id="IPR018247">
    <property type="entry name" value="EF_Hand_1_Ca_BS"/>
</dbReference>
<dbReference type="InterPro" id="IPR002048">
    <property type="entry name" value="EF_hand_dom"/>
</dbReference>
<protein>
    <recommendedName>
        <fullName evidence="3">EF-hand domain-containing protein</fullName>
    </recommendedName>
</protein>
<evidence type="ECO:0000313" key="4">
    <source>
        <dbReference type="EMBL" id="DBA00995.1"/>
    </source>
</evidence>
<feature type="region of interest" description="Disordered" evidence="2">
    <location>
        <begin position="1"/>
        <end position="79"/>
    </location>
</feature>
<sequence length="593" mass="64392">MAKKHAVRKKSSQSKRKSSSAAAPAPAPASAAATTTQNDSAELAPVASPERALTGAQSTVDASPGHTGPKQQAPTENEAVASISDKGAGNDELPDAEVVSSTSALGAVPLVFPTTDEAWQVLDKFFTVLLMANISPLVLFKRLSGQSLPVDAIAAVFADIEPPIVLVPTERKALMTLATPQCASDGPIAIDALVNRASSFVFRIELTEYQVRAAITDRAMAKSKAKCDFQRAILKLLAHLPSAPDTPVTSKQMETLLEEKLALKPGAFLTRVLFARIVRRPFQRSFPPELQTTRQILSETLEAFCQATPLSLDCVEGQLRHLVTKHTDLRAAFRALDADGSGTLTVPEFVAFLRQEAQMQFPDEVLHAFIKRFDLDGDGTLSYDEFVEFVRPRPFTLQVLSPFGMFPMALAGTEPMAQVVAKIHSRLFWLQHNDLFATAAKSDAPNARLKVTDQFLLATDCGFSLLRYSPDTAVADCVQNGELIVLLAQSSSNAPTTTRTTKSASPSVRTEDPRVPEFQYRLKPSVKRPIPMLHSGILLMEHLQRLRPAPASPRDHRRRRGTGTSTASVTSSIATAPRQSTTMLQKTADTCFR</sequence>
<dbReference type="Pfam" id="PF13499">
    <property type="entry name" value="EF-hand_7"/>
    <property type="match status" value="1"/>
</dbReference>
<evidence type="ECO:0000256" key="1">
    <source>
        <dbReference type="ARBA" id="ARBA00022837"/>
    </source>
</evidence>
<feature type="region of interest" description="Disordered" evidence="2">
    <location>
        <begin position="494"/>
        <end position="515"/>
    </location>
</feature>